<name>A0AAD1QY35_PELCU</name>
<proteinExistence type="predicted"/>
<accession>A0AAD1QY35</accession>
<dbReference type="EMBL" id="OW240912">
    <property type="protein sequence ID" value="CAH2219902.1"/>
    <property type="molecule type" value="Genomic_DNA"/>
</dbReference>
<reference evidence="1" key="1">
    <citation type="submission" date="2022-03" db="EMBL/GenBank/DDBJ databases">
        <authorList>
            <person name="Alioto T."/>
            <person name="Alioto T."/>
            <person name="Gomez Garrido J."/>
        </authorList>
    </citation>
    <scope>NUCLEOTIDE SEQUENCE</scope>
</reference>
<keyword evidence="2" id="KW-1185">Reference proteome</keyword>
<evidence type="ECO:0000313" key="2">
    <source>
        <dbReference type="Proteomes" id="UP001295444"/>
    </source>
</evidence>
<gene>
    <name evidence="1" type="ORF">PECUL_23A039311</name>
</gene>
<evidence type="ECO:0000313" key="1">
    <source>
        <dbReference type="EMBL" id="CAH2219902.1"/>
    </source>
</evidence>
<organism evidence="1 2">
    <name type="scientific">Pelobates cultripes</name>
    <name type="common">Western spadefoot toad</name>
    <dbReference type="NCBI Taxonomy" id="61616"/>
    <lineage>
        <taxon>Eukaryota</taxon>
        <taxon>Metazoa</taxon>
        <taxon>Chordata</taxon>
        <taxon>Craniata</taxon>
        <taxon>Vertebrata</taxon>
        <taxon>Euteleostomi</taxon>
        <taxon>Amphibia</taxon>
        <taxon>Batrachia</taxon>
        <taxon>Anura</taxon>
        <taxon>Pelobatoidea</taxon>
        <taxon>Pelobatidae</taxon>
        <taxon>Pelobates</taxon>
    </lineage>
</organism>
<dbReference type="Proteomes" id="UP001295444">
    <property type="component" value="Chromosome 01"/>
</dbReference>
<protein>
    <submittedName>
        <fullName evidence="1">Uncharacterized protein</fullName>
    </submittedName>
</protein>
<dbReference type="AlphaFoldDB" id="A0AAD1QY35"/>
<sequence>MSVLVLERRWQRGLCPRRDSMRGEDHINIKCRQVSLVPLRWEEFTSERGSNPEEMEFRGGKWVLTKPLSIKLSAAPESTSAKTSIDFSPQVKMMGRSNLL</sequence>